<accession>A0A100W9H6</accession>
<comment type="caution">
    <text evidence="1">The sequence shown here is derived from an EMBL/GenBank/DDBJ whole genome shotgun (WGS) entry which is preliminary data.</text>
</comment>
<keyword evidence="2" id="KW-1185">Reference proteome</keyword>
<name>A0A100W9H6_MYCCR</name>
<proteinExistence type="predicted"/>
<protein>
    <submittedName>
        <fullName evidence="1">Uncharacterized protein</fullName>
    </submittedName>
</protein>
<dbReference type="EMBL" id="BCSY01000029">
    <property type="protein sequence ID" value="GAS94015.1"/>
    <property type="molecule type" value="Genomic_DNA"/>
</dbReference>
<reference evidence="2" key="1">
    <citation type="journal article" date="2016" name="Genome Announc.">
        <title>Draft Genome Sequences of Five Rapidly Growing Mycobacterium Species, M. thermoresistibile, M. fortuitum subsp. acetamidolyticum, M. canariasense, M. brisbanense, and M. novocastrense.</title>
        <authorList>
            <person name="Katahira K."/>
            <person name="Ogura Y."/>
            <person name="Gotoh Y."/>
            <person name="Hayashi T."/>
        </authorList>
    </citation>
    <scope>NUCLEOTIDE SEQUENCE [LARGE SCALE GENOMIC DNA]</scope>
    <source>
        <strain evidence="2">JCM15298</strain>
    </source>
</reference>
<organism evidence="1 2">
    <name type="scientific">Mycolicibacterium canariasense</name>
    <name type="common">Mycobacterium canariasense</name>
    <dbReference type="NCBI Taxonomy" id="228230"/>
    <lineage>
        <taxon>Bacteria</taxon>
        <taxon>Bacillati</taxon>
        <taxon>Actinomycetota</taxon>
        <taxon>Actinomycetes</taxon>
        <taxon>Mycobacteriales</taxon>
        <taxon>Mycobacteriaceae</taxon>
        <taxon>Mycolicibacterium</taxon>
    </lineage>
</organism>
<reference evidence="2" key="2">
    <citation type="submission" date="2016-02" db="EMBL/GenBank/DDBJ databases">
        <title>Draft genome sequence of five rapidly growing Mycobacterium species.</title>
        <authorList>
            <person name="Katahira K."/>
            <person name="Gotou Y."/>
            <person name="Iida K."/>
            <person name="Ogura Y."/>
            <person name="Hayashi T."/>
        </authorList>
    </citation>
    <scope>NUCLEOTIDE SEQUENCE [LARGE SCALE GENOMIC DNA]</scope>
    <source>
        <strain evidence="2">JCM15298</strain>
    </source>
</reference>
<dbReference type="Proteomes" id="UP000069443">
    <property type="component" value="Unassembled WGS sequence"/>
</dbReference>
<dbReference type="RefSeq" id="WP_234811835.1">
    <property type="nucleotide sequence ID" value="NZ_BCSY01000029.1"/>
</dbReference>
<dbReference type="AlphaFoldDB" id="A0A100W9H6"/>
<evidence type="ECO:0000313" key="2">
    <source>
        <dbReference type="Proteomes" id="UP000069443"/>
    </source>
</evidence>
<evidence type="ECO:0000313" key="1">
    <source>
        <dbReference type="EMBL" id="GAS94015.1"/>
    </source>
</evidence>
<gene>
    <name evidence="1" type="ORF">RMCC_0981</name>
</gene>
<sequence length="118" mass="12829">MSVSAETAAKFGQVTLPPGVEVLGVDTDSGRDTRYRLALRMTGAQLIEFLAQFPWAPRKSDIPKSMQVVAGPPLNSAPAPLYGQDQITTTDHGTVTREVIVDERSPDEVYVHLSLFTT</sequence>